<reference evidence="10" key="2">
    <citation type="journal article" date="2021" name="PeerJ">
        <title>Extensive microbial diversity within the chicken gut microbiome revealed by metagenomics and culture.</title>
        <authorList>
            <person name="Gilroy R."/>
            <person name="Ravi A."/>
            <person name="Getino M."/>
            <person name="Pursley I."/>
            <person name="Horton D.L."/>
            <person name="Alikhan N.F."/>
            <person name="Baker D."/>
            <person name="Gharbi K."/>
            <person name="Hall N."/>
            <person name="Watson M."/>
            <person name="Adriaenssens E.M."/>
            <person name="Foster-Nyarko E."/>
            <person name="Jarju S."/>
            <person name="Secka A."/>
            <person name="Antonio M."/>
            <person name="Oren A."/>
            <person name="Chaudhuri R.R."/>
            <person name="La Ragione R."/>
            <person name="Hildebrand F."/>
            <person name="Pallen M.J."/>
        </authorList>
    </citation>
    <scope>NUCLEOTIDE SEQUENCE</scope>
    <source>
        <strain evidence="10">ChiSjej6B24-2974</strain>
    </source>
</reference>
<dbReference type="CDD" id="cd03216">
    <property type="entry name" value="ABC_Carb_Monos_I"/>
    <property type="match status" value="1"/>
</dbReference>
<dbReference type="PROSITE" id="PS00211">
    <property type="entry name" value="ABC_TRANSPORTER_1"/>
    <property type="match status" value="1"/>
</dbReference>
<keyword evidence="7" id="KW-1278">Translocase</keyword>
<keyword evidence="2" id="KW-0813">Transport</keyword>
<dbReference type="Pfam" id="PF00005">
    <property type="entry name" value="ABC_tran"/>
    <property type="match status" value="2"/>
</dbReference>
<evidence type="ECO:0000256" key="7">
    <source>
        <dbReference type="ARBA" id="ARBA00022967"/>
    </source>
</evidence>
<comment type="caution">
    <text evidence="10">The sequence shown here is derived from an EMBL/GenBank/DDBJ whole genome shotgun (WGS) entry which is preliminary data.</text>
</comment>
<organism evidence="10 11">
    <name type="scientific">Candidatus Pullichristensenella stercorigallinarum</name>
    <dbReference type="NCBI Taxonomy" id="2840909"/>
    <lineage>
        <taxon>Bacteria</taxon>
        <taxon>Bacillati</taxon>
        <taxon>Bacillota</taxon>
        <taxon>Clostridia</taxon>
        <taxon>Candidatus Pullichristensenella</taxon>
    </lineage>
</organism>
<dbReference type="PROSITE" id="PS50893">
    <property type="entry name" value="ABC_TRANSPORTER_2"/>
    <property type="match status" value="2"/>
</dbReference>
<evidence type="ECO:0000256" key="8">
    <source>
        <dbReference type="ARBA" id="ARBA00023136"/>
    </source>
</evidence>
<accession>A0A9D1CYQ9</accession>
<feature type="domain" description="ABC transporter" evidence="9">
    <location>
        <begin position="6"/>
        <end position="243"/>
    </location>
</feature>
<dbReference type="GO" id="GO:0016887">
    <property type="term" value="F:ATP hydrolysis activity"/>
    <property type="evidence" value="ECO:0007669"/>
    <property type="project" value="InterPro"/>
</dbReference>
<dbReference type="PANTHER" id="PTHR43790:SF9">
    <property type="entry name" value="GALACTOFURANOSE TRANSPORTER ATP-BINDING PROTEIN YTFR"/>
    <property type="match status" value="1"/>
</dbReference>
<dbReference type="InterPro" id="IPR003439">
    <property type="entry name" value="ABC_transporter-like_ATP-bd"/>
</dbReference>
<reference evidence="10" key="1">
    <citation type="submission" date="2020-10" db="EMBL/GenBank/DDBJ databases">
        <authorList>
            <person name="Gilroy R."/>
        </authorList>
    </citation>
    <scope>NUCLEOTIDE SEQUENCE</scope>
    <source>
        <strain evidence="10">ChiSjej6B24-2974</strain>
    </source>
</reference>
<dbReference type="InterPro" id="IPR017871">
    <property type="entry name" value="ABC_transporter-like_CS"/>
</dbReference>
<dbReference type="FunFam" id="3.40.50.300:FF:000127">
    <property type="entry name" value="Ribose import ATP-binding protein RbsA"/>
    <property type="match status" value="1"/>
</dbReference>
<evidence type="ECO:0000313" key="11">
    <source>
        <dbReference type="Proteomes" id="UP000824260"/>
    </source>
</evidence>
<dbReference type="InterPro" id="IPR003593">
    <property type="entry name" value="AAA+_ATPase"/>
</dbReference>
<feature type="domain" description="ABC transporter" evidence="9">
    <location>
        <begin position="256"/>
        <end position="496"/>
    </location>
</feature>
<evidence type="ECO:0000313" key="10">
    <source>
        <dbReference type="EMBL" id="HIQ83795.1"/>
    </source>
</evidence>
<evidence type="ECO:0000256" key="1">
    <source>
        <dbReference type="ARBA" id="ARBA00004202"/>
    </source>
</evidence>
<name>A0A9D1CYQ9_9FIRM</name>
<dbReference type="SMART" id="SM00382">
    <property type="entry name" value="AAA"/>
    <property type="match status" value="2"/>
</dbReference>
<dbReference type="InterPro" id="IPR050107">
    <property type="entry name" value="ABC_carbohydrate_import_ATPase"/>
</dbReference>
<gene>
    <name evidence="10" type="ORF">IAA52_11930</name>
</gene>
<evidence type="ECO:0000256" key="5">
    <source>
        <dbReference type="ARBA" id="ARBA00022741"/>
    </source>
</evidence>
<dbReference type="GO" id="GO:0005524">
    <property type="term" value="F:ATP binding"/>
    <property type="evidence" value="ECO:0007669"/>
    <property type="project" value="UniProtKB-KW"/>
</dbReference>
<dbReference type="SUPFAM" id="SSF52540">
    <property type="entry name" value="P-loop containing nucleoside triphosphate hydrolases"/>
    <property type="match status" value="2"/>
</dbReference>
<proteinExistence type="predicted"/>
<keyword evidence="8" id="KW-0472">Membrane</keyword>
<dbReference type="CDD" id="cd03215">
    <property type="entry name" value="ABC_Carb_Monos_II"/>
    <property type="match status" value="1"/>
</dbReference>
<evidence type="ECO:0000256" key="6">
    <source>
        <dbReference type="ARBA" id="ARBA00022840"/>
    </source>
</evidence>
<evidence type="ECO:0000256" key="4">
    <source>
        <dbReference type="ARBA" id="ARBA00022737"/>
    </source>
</evidence>
<dbReference type="Gene3D" id="3.40.50.300">
    <property type="entry name" value="P-loop containing nucleotide triphosphate hydrolases"/>
    <property type="match status" value="2"/>
</dbReference>
<protein>
    <submittedName>
        <fullName evidence="10">Sugar ABC transporter ATP-binding protein</fullName>
    </submittedName>
</protein>
<evidence type="ECO:0000259" key="9">
    <source>
        <dbReference type="PROSITE" id="PS50893"/>
    </source>
</evidence>
<keyword evidence="4" id="KW-0677">Repeat</keyword>
<dbReference type="AlphaFoldDB" id="A0A9D1CYQ9"/>
<dbReference type="InterPro" id="IPR027417">
    <property type="entry name" value="P-loop_NTPase"/>
</dbReference>
<dbReference type="GO" id="GO:0005886">
    <property type="term" value="C:plasma membrane"/>
    <property type="evidence" value="ECO:0007669"/>
    <property type="project" value="UniProtKB-SubCell"/>
</dbReference>
<keyword evidence="3" id="KW-1003">Cell membrane</keyword>
<keyword evidence="5" id="KW-0547">Nucleotide-binding</keyword>
<sequence length="496" mass="55129">MEDKILEIRNISKSFPGVKALDDVSFDVYRGEVHALAGENGAGKSTLMKILNGNYKRDTGTICIDGKEVNVQTPNQAKAEGISIIFQELNLIPSISIAENIFLGRLPCKGGVVDRKTLEEKTRKALSRVGLGDMDPKSLVGTYSVAQQQMIEIARALSYDETKIILMDEPTATLTKAECDVLFDVIRSLKKEGMTVIYISHKMEEIFEICDRITIIRDGKVIDTAPLGEITVRQITEKMVGREITDQFPKRPKLAADAEEMLRIEDFSHKNVYKDISFSVRKGEVLGLAGLVGAGRTEIARGLFGIDFRDSGRIYIRGKEVKINTPMSAIRHGLCYLSEDRKTEGLMGTLSVRLNLTASNLDSVMKRGVLSARREKEVTGRLVKRLDVRTPSLEQRTENLSGGNMQKVVVGKWLNTDVDIYIFDEPTRGIDIGAKYEIYLLINELVASGKSVIMISSELPEVIGMSDRVLIINKGRIVAEFDGETMTEQDFINNAI</sequence>
<evidence type="ECO:0000256" key="3">
    <source>
        <dbReference type="ARBA" id="ARBA00022475"/>
    </source>
</evidence>
<evidence type="ECO:0000256" key="2">
    <source>
        <dbReference type="ARBA" id="ARBA00022448"/>
    </source>
</evidence>
<dbReference type="PANTHER" id="PTHR43790">
    <property type="entry name" value="CARBOHYDRATE TRANSPORT ATP-BINDING PROTEIN MG119-RELATED"/>
    <property type="match status" value="1"/>
</dbReference>
<dbReference type="EMBL" id="DVFZ01000108">
    <property type="protein sequence ID" value="HIQ83795.1"/>
    <property type="molecule type" value="Genomic_DNA"/>
</dbReference>
<keyword evidence="6 10" id="KW-0067">ATP-binding</keyword>
<comment type="subcellular location">
    <subcellularLocation>
        <location evidence="1">Cell membrane</location>
        <topology evidence="1">Peripheral membrane protein</topology>
    </subcellularLocation>
</comment>
<dbReference type="Proteomes" id="UP000824260">
    <property type="component" value="Unassembled WGS sequence"/>
</dbReference>